<reference evidence="3 4" key="1">
    <citation type="submission" date="2018-05" db="EMBL/GenBank/DDBJ databases">
        <title>Paenibacillus flagellatus sp. nov., isolated from selenium mineral soil.</title>
        <authorList>
            <person name="Dai X."/>
        </authorList>
    </citation>
    <scope>NUCLEOTIDE SEQUENCE [LARGE SCALE GENOMIC DNA]</scope>
    <source>
        <strain evidence="3 4">DXL2</strain>
    </source>
</reference>
<comment type="caution">
    <text evidence="3">The sequence shown here is derived from an EMBL/GenBank/DDBJ whole genome shotgun (WGS) entry which is preliminary data.</text>
</comment>
<dbReference type="PROSITE" id="PS50022">
    <property type="entry name" value="FA58C_3"/>
    <property type="match status" value="1"/>
</dbReference>
<organism evidence="3 4">
    <name type="scientific">Paenibacillus flagellatus</name>
    <dbReference type="NCBI Taxonomy" id="2211139"/>
    <lineage>
        <taxon>Bacteria</taxon>
        <taxon>Bacillati</taxon>
        <taxon>Bacillota</taxon>
        <taxon>Bacilli</taxon>
        <taxon>Bacillales</taxon>
        <taxon>Paenibacillaceae</taxon>
        <taxon>Paenibacillus</taxon>
    </lineage>
</organism>
<sequence length="585" mass="64397">MGTCRHPATSGFTERRMIVSLRKTVMTSLIGALALSILAPAAYGKREAPQTPTNLAAGLSYSVSAPPSATYPDAGNELTDGSYAATVLSSPGWQGHLRGMSRTVSFDLQQLKSVSEVKANFLQNNGSAVYFPMKVTVSVSKDGTEWGTLAEIESRIPTHDPAKRTQAYAWNGAVDGLPRGNPHADMVLARYVNVTFTTDDWVFLDEIEIWGVDGRAPSAKTLPPDEPAAPEQPGYLQPGEATAGIRSLALLYNGWNASGFGNWTKPSIMPYLGYENASGETVDLLFDGVLFLGLNAPSTRSFAESGTPSNKEDWQWYLDKTFAPDGDLSQLNEAAVEVGTRLGNPSHKAKAVLMIPYPSFKQSDFGDVDGDGATENMNQTQIGYDAAYENRRKAIRWYVGEAIWRWNDAAYSNLEFGGLYWLSEKVNLSAAYEEELIAYTGGLVREGGGRFFWIPTFEGTRFWRWKELGFDAVAMQPNHFFTPSIPDSRIEAAAGYGKRYGIGIELETNERMLRPGAPASDGDSWRRRYTAYLNGGVEYGYMTGAFRAYYQGAEAYLKGARSALPEARATYDWTYRFVKGTYTKQ</sequence>
<feature type="domain" description="F5/8 type C" evidence="2">
    <location>
        <begin position="48"/>
        <end position="212"/>
    </location>
</feature>
<evidence type="ECO:0000313" key="4">
    <source>
        <dbReference type="Proteomes" id="UP000247476"/>
    </source>
</evidence>
<dbReference type="Proteomes" id="UP000247476">
    <property type="component" value="Unassembled WGS sequence"/>
</dbReference>
<accession>A0A2V5K7J2</accession>
<protein>
    <submittedName>
        <fullName evidence="3">DUF4855 domain-containing protein</fullName>
    </submittedName>
</protein>
<dbReference type="SUPFAM" id="SSF49785">
    <property type="entry name" value="Galactose-binding domain-like"/>
    <property type="match status" value="1"/>
</dbReference>
<gene>
    <name evidence="3" type="ORF">DLM86_14515</name>
</gene>
<dbReference type="InterPro" id="IPR032329">
    <property type="entry name" value="DUF4855"/>
</dbReference>
<evidence type="ECO:0000313" key="3">
    <source>
        <dbReference type="EMBL" id="PYI53773.1"/>
    </source>
</evidence>
<evidence type="ECO:0000259" key="2">
    <source>
        <dbReference type="PROSITE" id="PS50022"/>
    </source>
</evidence>
<feature type="region of interest" description="Disordered" evidence="1">
    <location>
        <begin position="218"/>
        <end position="237"/>
    </location>
</feature>
<name>A0A2V5K7J2_9BACL</name>
<dbReference type="Pfam" id="PF16147">
    <property type="entry name" value="DUF4855"/>
    <property type="match status" value="1"/>
</dbReference>
<dbReference type="EMBL" id="QJVJ01000006">
    <property type="protein sequence ID" value="PYI53773.1"/>
    <property type="molecule type" value="Genomic_DNA"/>
</dbReference>
<dbReference type="InterPro" id="IPR000421">
    <property type="entry name" value="FA58C"/>
</dbReference>
<dbReference type="Gene3D" id="2.60.120.260">
    <property type="entry name" value="Galactose-binding domain-like"/>
    <property type="match status" value="1"/>
</dbReference>
<dbReference type="AlphaFoldDB" id="A0A2V5K7J2"/>
<evidence type="ECO:0000256" key="1">
    <source>
        <dbReference type="SAM" id="MobiDB-lite"/>
    </source>
</evidence>
<keyword evidence="4" id="KW-1185">Reference proteome</keyword>
<proteinExistence type="predicted"/>
<dbReference type="InterPro" id="IPR008979">
    <property type="entry name" value="Galactose-bd-like_sf"/>
</dbReference>